<feature type="transmembrane region" description="Helical" evidence="1">
    <location>
        <begin position="76"/>
        <end position="101"/>
    </location>
</feature>
<feature type="transmembrane region" description="Helical" evidence="1">
    <location>
        <begin position="36"/>
        <end position="55"/>
    </location>
</feature>
<feature type="transmembrane region" description="Helical" evidence="1">
    <location>
        <begin position="107"/>
        <end position="125"/>
    </location>
</feature>
<evidence type="ECO:0000313" key="3">
    <source>
        <dbReference type="Proteomes" id="UP001500827"/>
    </source>
</evidence>
<protein>
    <submittedName>
        <fullName evidence="2">Uncharacterized protein</fullName>
    </submittedName>
</protein>
<accession>A0ABP7KQX0</accession>
<keyword evidence="1" id="KW-1133">Transmembrane helix</keyword>
<reference evidence="3" key="1">
    <citation type="journal article" date="2019" name="Int. J. Syst. Evol. Microbiol.">
        <title>The Global Catalogue of Microorganisms (GCM) 10K type strain sequencing project: providing services to taxonomists for standard genome sequencing and annotation.</title>
        <authorList>
            <consortium name="The Broad Institute Genomics Platform"/>
            <consortium name="The Broad Institute Genome Sequencing Center for Infectious Disease"/>
            <person name="Wu L."/>
            <person name="Ma J."/>
        </authorList>
    </citation>
    <scope>NUCLEOTIDE SEQUENCE [LARGE SCALE GENOMIC DNA]</scope>
    <source>
        <strain evidence="3">JCM 17543</strain>
    </source>
</reference>
<proteinExistence type="predicted"/>
<keyword evidence="1" id="KW-0472">Membrane</keyword>
<name>A0ABP7KQX0_9SPHN</name>
<comment type="caution">
    <text evidence="2">The sequence shown here is derived from an EMBL/GenBank/DDBJ whole genome shotgun (WGS) entry which is preliminary data.</text>
</comment>
<evidence type="ECO:0000313" key="2">
    <source>
        <dbReference type="EMBL" id="GAA3885172.1"/>
    </source>
</evidence>
<keyword evidence="3" id="KW-1185">Reference proteome</keyword>
<dbReference type="RefSeq" id="WP_344697651.1">
    <property type="nucleotide sequence ID" value="NZ_BAABBM010000001.1"/>
</dbReference>
<evidence type="ECO:0000256" key="1">
    <source>
        <dbReference type="SAM" id="Phobius"/>
    </source>
</evidence>
<dbReference type="EMBL" id="BAABBM010000001">
    <property type="protein sequence ID" value="GAA3885172.1"/>
    <property type="molecule type" value="Genomic_DNA"/>
</dbReference>
<keyword evidence="1" id="KW-0812">Transmembrane</keyword>
<organism evidence="2 3">
    <name type="scientific">Sphingomonas limnosediminicola</name>
    <dbReference type="NCBI Taxonomy" id="940133"/>
    <lineage>
        <taxon>Bacteria</taxon>
        <taxon>Pseudomonadati</taxon>
        <taxon>Pseudomonadota</taxon>
        <taxon>Alphaproteobacteria</taxon>
        <taxon>Sphingomonadales</taxon>
        <taxon>Sphingomonadaceae</taxon>
        <taxon>Sphingomonas</taxon>
    </lineage>
</organism>
<feature type="transmembrane region" description="Helical" evidence="1">
    <location>
        <begin position="12"/>
        <end position="30"/>
    </location>
</feature>
<sequence>MAFAHIVEAMSSRAPIIIGVAFIAAVAGAWSNASHWPFYALAVVLLVLAAVVWVRRAPARQLKSKEQLGFRRNREWLGFVFFAKGMPRGYYALALVSWLAVVLTGFRFPYAAVALSGTALTLAWGEDRRRYPTEKLN</sequence>
<dbReference type="Proteomes" id="UP001500827">
    <property type="component" value="Unassembled WGS sequence"/>
</dbReference>
<gene>
    <name evidence="2" type="ORF">GCM10022276_00100</name>
</gene>